<dbReference type="Pfam" id="PF11951">
    <property type="entry name" value="Fungal_trans_2"/>
    <property type="match status" value="1"/>
</dbReference>
<dbReference type="InterPro" id="IPR021858">
    <property type="entry name" value="Fun_TF"/>
</dbReference>
<dbReference type="SUPFAM" id="SSF57701">
    <property type="entry name" value="Zn2/Cys6 DNA-binding domain"/>
    <property type="match status" value="1"/>
</dbReference>
<gene>
    <name evidence="4" type="ORF">EJ04DRAFT_579818</name>
</gene>
<evidence type="ECO:0000313" key="5">
    <source>
        <dbReference type="Proteomes" id="UP000799444"/>
    </source>
</evidence>
<proteinExistence type="predicted"/>
<evidence type="ECO:0000259" key="3">
    <source>
        <dbReference type="PROSITE" id="PS50048"/>
    </source>
</evidence>
<dbReference type="GO" id="GO:0000976">
    <property type="term" value="F:transcription cis-regulatory region binding"/>
    <property type="evidence" value="ECO:0007669"/>
    <property type="project" value="TreeGrafter"/>
</dbReference>
<dbReference type="GO" id="GO:0008270">
    <property type="term" value="F:zinc ion binding"/>
    <property type="evidence" value="ECO:0007669"/>
    <property type="project" value="InterPro"/>
</dbReference>
<keyword evidence="2" id="KW-0539">Nucleus</keyword>
<protein>
    <recommendedName>
        <fullName evidence="3">Zn(2)-C6 fungal-type domain-containing protein</fullName>
    </recommendedName>
</protein>
<dbReference type="InterPro" id="IPR036864">
    <property type="entry name" value="Zn2-C6_fun-type_DNA-bd_sf"/>
</dbReference>
<dbReference type="Pfam" id="PF00172">
    <property type="entry name" value="Zn_clus"/>
    <property type="match status" value="1"/>
</dbReference>
<dbReference type="PANTHER" id="PTHR37534:SF39">
    <property type="entry name" value="TRANSCRIPTION FACTOR DOMAIN-CONTAINING PROTEIN"/>
    <property type="match status" value="1"/>
</dbReference>
<dbReference type="EMBL" id="ML996216">
    <property type="protein sequence ID" value="KAF2730490.1"/>
    <property type="molecule type" value="Genomic_DNA"/>
</dbReference>
<dbReference type="OrthoDB" id="5130013at2759"/>
<dbReference type="CDD" id="cd00067">
    <property type="entry name" value="GAL4"/>
    <property type="match status" value="1"/>
</dbReference>
<dbReference type="PANTHER" id="PTHR37534">
    <property type="entry name" value="TRANSCRIPTIONAL ACTIVATOR PROTEIN UGA3"/>
    <property type="match status" value="1"/>
</dbReference>
<reference evidence="4" key="1">
    <citation type="journal article" date="2020" name="Stud. Mycol.">
        <title>101 Dothideomycetes genomes: a test case for predicting lifestyles and emergence of pathogens.</title>
        <authorList>
            <person name="Haridas S."/>
            <person name="Albert R."/>
            <person name="Binder M."/>
            <person name="Bloem J."/>
            <person name="Labutti K."/>
            <person name="Salamov A."/>
            <person name="Andreopoulos B."/>
            <person name="Baker S."/>
            <person name="Barry K."/>
            <person name="Bills G."/>
            <person name="Bluhm B."/>
            <person name="Cannon C."/>
            <person name="Castanera R."/>
            <person name="Culley D."/>
            <person name="Daum C."/>
            <person name="Ezra D."/>
            <person name="Gonzalez J."/>
            <person name="Henrissat B."/>
            <person name="Kuo A."/>
            <person name="Liang C."/>
            <person name="Lipzen A."/>
            <person name="Lutzoni F."/>
            <person name="Magnuson J."/>
            <person name="Mondo S."/>
            <person name="Nolan M."/>
            <person name="Ohm R."/>
            <person name="Pangilinan J."/>
            <person name="Park H.-J."/>
            <person name="Ramirez L."/>
            <person name="Alfaro M."/>
            <person name="Sun H."/>
            <person name="Tritt A."/>
            <person name="Yoshinaga Y."/>
            <person name="Zwiers L.-H."/>
            <person name="Turgeon B."/>
            <person name="Goodwin S."/>
            <person name="Spatafora J."/>
            <person name="Crous P."/>
            <person name="Grigoriev I."/>
        </authorList>
    </citation>
    <scope>NUCLEOTIDE SEQUENCE</scope>
    <source>
        <strain evidence="4">CBS 125425</strain>
    </source>
</reference>
<evidence type="ECO:0000256" key="2">
    <source>
        <dbReference type="ARBA" id="ARBA00023242"/>
    </source>
</evidence>
<dbReference type="InterPro" id="IPR001138">
    <property type="entry name" value="Zn2Cys6_DnaBD"/>
</dbReference>
<evidence type="ECO:0000313" key="4">
    <source>
        <dbReference type="EMBL" id="KAF2730490.1"/>
    </source>
</evidence>
<evidence type="ECO:0000256" key="1">
    <source>
        <dbReference type="ARBA" id="ARBA00004123"/>
    </source>
</evidence>
<dbReference type="PROSITE" id="PS50048">
    <property type="entry name" value="ZN2_CY6_FUNGAL_2"/>
    <property type="match status" value="1"/>
</dbReference>
<feature type="domain" description="Zn(2)-C6 fungal-type" evidence="3">
    <location>
        <begin position="9"/>
        <end position="37"/>
    </location>
</feature>
<dbReference type="GO" id="GO:0000981">
    <property type="term" value="F:DNA-binding transcription factor activity, RNA polymerase II-specific"/>
    <property type="evidence" value="ECO:0007669"/>
    <property type="project" value="InterPro"/>
</dbReference>
<dbReference type="GO" id="GO:0005634">
    <property type="term" value="C:nucleus"/>
    <property type="evidence" value="ECO:0007669"/>
    <property type="project" value="UniProtKB-SubCell"/>
</dbReference>
<dbReference type="GO" id="GO:0045944">
    <property type="term" value="P:positive regulation of transcription by RNA polymerase II"/>
    <property type="evidence" value="ECO:0007669"/>
    <property type="project" value="TreeGrafter"/>
</dbReference>
<accession>A0A9P4QQ77</accession>
<comment type="subcellular location">
    <subcellularLocation>
        <location evidence="1">Nucleus</location>
    </subcellularLocation>
</comment>
<comment type="caution">
    <text evidence="4">The sequence shown here is derived from an EMBL/GenBank/DDBJ whole genome shotgun (WGS) entry which is preliminary data.</text>
</comment>
<dbReference type="PROSITE" id="PS00463">
    <property type="entry name" value="ZN2_CY6_FUNGAL_1"/>
    <property type="match status" value="1"/>
</dbReference>
<organism evidence="4 5">
    <name type="scientific">Polyplosphaeria fusca</name>
    <dbReference type="NCBI Taxonomy" id="682080"/>
    <lineage>
        <taxon>Eukaryota</taxon>
        <taxon>Fungi</taxon>
        <taxon>Dikarya</taxon>
        <taxon>Ascomycota</taxon>
        <taxon>Pezizomycotina</taxon>
        <taxon>Dothideomycetes</taxon>
        <taxon>Pleosporomycetidae</taxon>
        <taxon>Pleosporales</taxon>
        <taxon>Tetraplosphaeriaceae</taxon>
        <taxon>Polyplosphaeria</taxon>
    </lineage>
</organism>
<dbReference type="Gene3D" id="4.10.240.10">
    <property type="entry name" value="Zn(2)-C6 fungal-type DNA-binding domain"/>
    <property type="match status" value="1"/>
</dbReference>
<dbReference type="AlphaFoldDB" id="A0A9P4QQ77"/>
<dbReference type="Proteomes" id="UP000799444">
    <property type="component" value="Unassembled WGS sequence"/>
</dbReference>
<keyword evidence="5" id="KW-1185">Reference proteome</keyword>
<sequence>MARSTSNKGCWTCKDRKIACDKRLPSCMNCARSGRPCQGYGMRLSWPRSNDRKRAMISKISDSNGDFCPSWLMDVFVNVYTSDIELSQRLVDTELLYSSMPHANTILENPRWTPFMLNREQVNLFEYYERNVAKLLTAAGNPHVQSLMMRSVFTDSTPASYAILYAIYALSCLHLSDIVRAIEYKTKAYEAVQISASNYPDTKSVLQRIIAVNFLALYESYASTVAAEHWAASVCYSKTAAIATFCAEQSYQGDLALILDWVYYYDTLAKFSVRHFDRSTMGALLCAKKKHIQYAEMNSPDKTYIVPTIGCSLEVLSAISAILDTALDYFQPPSESLSNTFDKLERRLKFARQDLRINLLEDASSPHEYQRVKDIAELYRLAGLVYLHRAGRGTATTSYALQTIIDEAFAIMQRLDTCNRTFPLFIISCEARTEAQRAVILGVVQRNAARPLSANTTRVWGFVERFWAQDDLDTEQEVDYAAKITAALSRTNSLPAFV</sequence>
<name>A0A9P4QQ77_9PLEO</name>
<dbReference type="SMART" id="SM00066">
    <property type="entry name" value="GAL4"/>
    <property type="match status" value="1"/>
</dbReference>